<feature type="domain" description="Exocyst complex component Sec8 middle helical bundle" evidence="7">
    <location>
        <begin position="334"/>
        <end position="605"/>
    </location>
</feature>
<feature type="compositionally biased region" description="Basic and acidic residues" evidence="5">
    <location>
        <begin position="286"/>
        <end position="303"/>
    </location>
</feature>
<evidence type="ECO:0000256" key="4">
    <source>
        <dbReference type="RuleBase" id="RU367079"/>
    </source>
</evidence>
<keyword evidence="9" id="KW-1185">Reference proteome</keyword>
<feature type="compositionally biased region" description="Basic and acidic residues" evidence="5">
    <location>
        <begin position="314"/>
        <end position="325"/>
    </location>
</feature>
<dbReference type="EMBL" id="JADGJQ010000052">
    <property type="protein sequence ID" value="KAJ3175415.1"/>
    <property type="molecule type" value="Genomic_DNA"/>
</dbReference>
<feature type="region of interest" description="Disordered" evidence="5">
    <location>
        <begin position="284"/>
        <end position="328"/>
    </location>
</feature>
<dbReference type="GO" id="GO:0015031">
    <property type="term" value="P:protein transport"/>
    <property type="evidence" value="ECO:0007669"/>
    <property type="project" value="UniProtKB-KW"/>
</dbReference>
<gene>
    <name evidence="8" type="ORF">HDU87_006235</name>
</gene>
<accession>A0AAD5XNK9</accession>
<dbReference type="GO" id="GO:0006893">
    <property type="term" value="P:Golgi to plasma membrane transport"/>
    <property type="evidence" value="ECO:0007669"/>
    <property type="project" value="TreeGrafter"/>
</dbReference>
<proteinExistence type="inferred from homology"/>
<dbReference type="PANTHER" id="PTHR14146">
    <property type="entry name" value="EXOCYST COMPLEX COMPONENT 4"/>
    <property type="match status" value="1"/>
</dbReference>
<evidence type="ECO:0000256" key="2">
    <source>
        <dbReference type="ARBA" id="ARBA00022483"/>
    </source>
</evidence>
<keyword evidence="2 4" id="KW-0268">Exocytosis</keyword>
<keyword evidence="3 4" id="KW-0653">Protein transport</keyword>
<comment type="function">
    <text evidence="4">Component of the exocyst complex involved in the docking of exocytic vesicles with fusion sites on the plasma membrane.</text>
</comment>
<evidence type="ECO:0000313" key="8">
    <source>
        <dbReference type="EMBL" id="KAJ3175415.1"/>
    </source>
</evidence>
<feature type="domain" description="Exocyst complex component Sec8 N-terminal" evidence="6">
    <location>
        <begin position="70"/>
        <end position="207"/>
    </location>
</feature>
<dbReference type="InterPro" id="IPR048630">
    <property type="entry name" value="Sec8_M"/>
</dbReference>
<organism evidence="8 9">
    <name type="scientific">Geranomyces variabilis</name>
    <dbReference type="NCBI Taxonomy" id="109894"/>
    <lineage>
        <taxon>Eukaryota</taxon>
        <taxon>Fungi</taxon>
        <taxon>Fungi incertae sedis</taxon>
        <taxon>Chytridiomycota</taxon>
        <taxon>Chytridiomycota incertae sedis</taxon>
        <taxon>Chytridiomycetes</taxon>
        <taxon>Spizellomycetales</taxon>
        <taxon>Powellomycetaceae</taxon>
        <taxon>Geranomyces</taxon>
    </lineage>
</organism>
<dbReference type="GO" id="GO:0006612">
    <property type="term" value="P:protein targeting to membrane"/>
    <property type="evidence" value="ECO:0007669"/>
    <property type="project" value="UniProtKB-UniRule"/>
</dbReference>
<dbReference type="GO" id="GO:0006904">
    <property type="term" value="P:vesicle docking involved in exocytosis"/>
    <property type="evidence" value="ECO:0007669"/>
    <property type="project" value="InterPro"/>
</dbReference>
<reference evidence="8" key="1">
    <citation type="submission" date="2020-05" db="EMBL/GenBank/DDBJ databases">
        <title>Phylogenomic resolution of chytrid fungi.</title>
        <authorList>
            <person name="Stajich J.E."/>
            <person name="Amses K."/>
            <person name="Simmons R."/>
            <person name="Seto K."/>
            <person name="Myers J."/>
            <person name="Bonds A."/>
            <person name="Quandt C.A."/>
            <person name="Barry K."/>
            <person name="Liu P."/>
            <person name="Grigoriev I."/>
            <person name="Longcore J.E."/>
            <person name="James T.Y."/>
        </authorList>
    </citation>
    <scope>NUCLEOTIDE SEQUENCE</scope>
    <source>
        <strain evidence="8">JEL0379</strain>
    </source>
</reference>
<keyword evidence="1 4" id="KW-0813">Transport</keyword>
<dbReference type="InterPro" id="IPR007191">
    <property type="entry name" value="Sec8_exocyst_N"/>
</dbReference>
<dbReference type="GO" id="GO:0090522">
    <property type="term" value="P:vesicle tethering involved in exocytosis"/>
    <property type="evidence" value="ECO:0007669"/>
    <property type="project" value="UniProtKB-UniRule"/>
</dbReference>
<dbReference type="Pfam" id="PF04048">
    <property type="entry name" value="Sec8_N"/>
    <property type="match status" value="1"/>
</dbReference>
<name>A0AAD5XNK9_9FUNG</name>
<sequence>MQQLIPEPLVEVAGSSMQRAKLKKTMFGNSRAGARRDQPKATSPSRPPKDAARDSRDYGDGEPNTLPKQVTEVQSEININWDFMTVADFNPVPHALSLLDESSLGRDYAKFCDIYSKLEKAMDVIVNDYHQAFNIAIQTFSSVVENITDSQRRVLDSRKKLEDSKEWLQCKRFDLMHLWLKSIQHKEIARILDAIEDLQTTPDRLEALIQGKYYLTAVRLLFSSIRALDDGDCAEIGALELVRQRLYEIRDSLHETLIEELHNHVYLKSAFSLYRLDAVPESGANADDRYQGSRGPDGAEKRRGVPRPKPTSDPIERLKKIGDDREITEDLETNPETDSFHYILCLLEALFTLGRLREALELVRDRLPVELYYVVERTVQEADRGYAPPPTVTPAETRRQLLLPGQQDPNLLGSTPRAGDARVLLRFLRNLFRKFESIIQAHSYIQAVIKMINQRSPDFKLEGLYTLRDVWYSAQNELKAMLYEYVSSVTHKDADAAPVSLNDILKDKRRAKTRGDNQSLFSVVGTETADVLTLYRAVNPTAEEVAAVAAAVRPQIDEAGEEGAESGDGASMGIVDAYAANSVVTGHRLLIDSDPSNILVVFDPTSAFVMRMEGMLSVKFGNLRTFLDEFVLSVFLPSMESRVLAHFHTHVNGVDAFAADFAVELSPYPLAKSAIALTVLVHSICRAMPVVPVHGVEVVRMVEVVFRGYYEKCLARFNALTSSNQPGADGGYSSIVSASWVRDDTVAEVLAAHSLLPLDSKGNPNRELSEALDHKETFVELKLKKDRSFHRSELLLEQRTLQSIASLHHSIEWFYNQTNTLLAVASPEPSTLAGSDAPQWSADSLQSYTQLSSDSLPDLQIEDAETLALPLSAEWSSMFANLLQQFRSLSTLCLSVLRVEIRCHAMYFLDLAMREGTYQLDDEAQEPDPYIALLNTDLSTVEEALSAVLPPSRTRFIFDGLAFLISQILMANLPHVRGRTNAHGRGKLARNVASLQQSLTNVSSVHNKSLDRAKEYFELLMLTPEALLEYGKSCPGRFSFDEYKAVLDAMFGITEMTGPGGGDDHKRQQYAVSVQKLKDWFVNH</sequence>
<dbReference type="PANTHER" id="PTHR14146:SF0">
    <property type="entry name" value="EXOCYST COMPLEX COMPONENT 4"/>
    <property type="match status" value="1"/>
</dbReference>
<evidence type="ECO:0000256" key="3">
    <source>
        <dbReference type="ARBA" id="ARBA00022927"/>
    </source>
</evidence>
<evidence type="ECO:0000313" key="9">
    <source>
        <dbReference type="Proteomes" id="UP001212152"/>
    </source>
</evidence>
<dbReference type="Pfam" id="PF20652">
    <property type="entry name" value="Sec8_C"/>
    <property type="match status" value="1"/>
</dbReference>
<feature type="compositionally biased region" description="Basic and acidic residues" evidence="5">
    <location>
        <begin position="47"/>
        <end position="59"/>
    </location>
</feature>
<dbReference type="InterPro" id="IPR039682">
    <property type="entry name" value="Sec8/EXOC4"/>
</dbReference>
<comment type="similarity">
    <text evidence="4">Belongs to the SEC8 family.</text>
</comment>
<dbReference type="GO" id="GO:0000145">
    <property type="term" value="C:exocyst"/>
    <property type="evidence" value="ECO:0007669"/>
    <property type="project" value="UniProtKB-UniRule"/>
</dbReference>
<comment type="caution">
    <text evidence="8">The sequence shown here is derived from an EMBL/GenBank/DDBJ whole genome shotgun (WGS) entry which is preliminary data.</text>
</comment>
<evidence type="ECO:0000256" key="5">
    <source>
        <dbReference type="SAM" id="MobiDB-lite"/>
    </source>
</evidence>
<dbReference type="Proteomes" id="UP001212152">
    <property type="component" value="Unassembled WGS sequence"/>
</dbReference>
<evidence type="ECO:0000256" key="1">
    <source>
        <dbReference type="ARBA" id="ARBA00022448"/>
    </source>
</evidence>
<protein>
    <recommendedName>
        <fullName evidence="4">Exocyst complex component Sec8</fullName>
    </recommendedName>
</protein>
<feature type="region of interest" description="Disordered" evidence="5">
    <location>
        <begin position="15"/>
        <end position="67"/>
    </location>
</feature>
<evidence type="ECO:0000259" key="6">
    <source>
        <dbReference type="Pfam" id="PF04048"/>
    </source>
</evidence>
<evidence type="ECO:0000259" key="7">
    <source>
        <dbReference type="Pfam" id="PF20652"/>
    </source>
</evidence>
<dbReference type="AlphaFoldDB" id="A0AAD5XNK9"/>